<dbReference type="EMBL" id="CP146612">
    <property type="protein sequence ID" value="WWX26139.1"/>
    <property type="molecule type" value="Genomic_DNA"/>
</dbReference>
<keyword evidence="4" id="KW-1185">Reference proteome</keyword>
<reference evidence="3 4" key="1">
    <citation type="submission" date="2024-03" db="EMBL/GenBank/DDBJ databases">
        <title>A Dehalogenimonas Isolated from Estuarine Sediments Dihaloeliminates Chlorinated Alkanes.</title>
        <authorList>
            <person name="Yang Y."/>
            <person name="Wang H."/>
        </authorList>
    </citation>
    <scope>NUCLEOTIDE SEQUENCE [LARGE SCALE GENOMIC DNA]</scope>
    <source>
        <strain evidence="3 4">W</strain>
    </source>
</reference>
<feature type="transmembrane region" description="Helical" evidence="1">
    <location>
        <begin position="37"/>
        <end position="60"/>
    </location>
</feature>
<proteinExistence type="predicted"/>
<dbReference type="InterPro" id="IPR012340">
    <property type="entry name" value="NA-bd_OB-fold"/>
</dbReference>
<dbReference type="RefSeq" id="WP_338739009.1">
    <property type="nucleotide sequence ID" value="NZ_CP146612.1"/>
</dbReference>
<evidence type="ECO:0000313" key="3">
    <source>
        <dbReference type="EMBL" id="WWX26139.1"/>
    </source>
</evidence>
<dbReference type="InterPro" id="IPR002810">
    <property type="entry name" value="NfeD-like_C"/>
</dbReference>
<protein>
    <submittedName>
        <fullName evidence="3">NfeD family protein</fullName>
    </submittedName>
</protein>
<feature type="transmembrane region" description="Helical" evidence="1">
    <location>
        <begin position="7"/>
        <end position="31"/>
    </location>
</feature>
<evidence type="ECO:0000313" key="4">
    <source>
        <dbReference type="Proteomes" id="UP001375370"/>
    </source>
</evidence>
<gene>
    <name evidence="3" type="ORF">V8247_03995</name>
</gene>
<keyword evidence="1" id="KW-0812">Transmembrane</keyword>
<dbReference type="Gene3D" id="2.40.50.140">
    <property type="entry name" value="Nucleic acid-binding proteins"/>
    <property type="match status" value="1"/>
</dbReference>
<dbReference type="SUPFAM" id="SSF141322">
    <property type="entry name" value="NfeD domain-like"/>
    <property type="match status" value="1"/>
</dbReference>
<sequence length="128" mass="14045">MKKFNFRLFALVLASLVDEAILFIIVLWLLPLVGIELPVWVIILLAAVFLGIGIAIYFLLSGKPTLGFESQIGMRGITETRIARQGTVRIGNELWSAATTGEAIEKDTPVVVINQKALILIVSRELPS</sequence>
<evidence type="ECO:0000256" key="1">
    <source>
        <dbReference type="SAM" id="Phobius"/>
    </source>
</evidence>
<keyword evidence="1" id="KW-1133">Transmembrane helix</keyword>
<accession>A0ABZ2J5F8</accession>
<dbReference type="Proteomes" id="UP001375370">
    <property type="component" value="Chromosome"/>
</dbReference>
<feature type="domain" description="NfeD-like C-terminal" evidence="2">
    <location>
        <begin position="70"/>
        <end position="123"/>
    </location>
</feature>
<keyword evidence="1" id="KW-0472">Membrane</keyword>
<organism evidence="3 4">
    <name type="scientific">Candidatus Dehalogenimonas loeffleri</name>
    <dbReference type="NCBI Taxonomy" id="3127115"/>
    <lineage>
        <taxon>Bacteria</taxon>
        <taxon>Bacillati</taxon>
        <taxon>Chloroflexota</taxon>
        <taxon>Dehalococcoidia</taxon>
        <taxon>Dehalococcoidales</taxon>
        <taxon>Dehalococcoidaceae</taxon>
        <taxon>Dehalogenimonas</taxon>
    </lineage>
</organism>
<name>A0ABZ2J5F8_9CHLR</name>
<dbReference type="Pfam" id="PF01957">
    <property type="entry name" value="NfeD"/>
    <property type="match status" value="1"/>
</dbReference>
<evidence type="ECO:0000259" key="2">
    <source>
        <dbReference type="Pfam" id="PF01957"/>
    </source>
</evidence>